<reference evidence="1" key="1">
    <citation type="submission" date="2014-09" db="EMBL/GenBank/DDBJ databases">
        <authorList>
            <person name="Magalhaes I.L.F."/>
            <person name="Oliveira U."/>
            <person name="Santos F.R."/>
            <person name="Vidigal T.H.D.A."/>
            <person name="Brescovit A.D."/>
            <person name="Santos A.J."/>
        </authorList>
    </citation>
    <scope>NUCLEOTIDE SEQUENCE</scope>
    <source>
        <tissue evidence="1">Shoot tissue taken approximately 20 cm above the soil surface</tissue>
    </source>
</reference>
<accession>A0A0A9FST4</accession>
<dbReference type="EMBL" id="GBRH01184520">
    <property type="protein sequence ID" value="JAE13376.1"/>
    <property type="molecule type" value="Transcribed_RNA"/>
</dbReference>
<name>A0A0A9FST4_ARUDO</name>
<reference evidence="1" key="2">
    <citation type="journal article" date="2015" name="Data Brief">
        <title>Shoot transcriptome of the giant reed, Arundo donax.</title>
        <authorList>
            <person name="Barrero R.A."/>
            <person name="Guerrero F.D."/>
            <person name="Moolhuijzen P."/>
            <person name="Goolsby J.A."/>
            <person name="Tidwell J."/>
            <person name="Bellgard S.E."/>
            <person name="Bellgard M.I."/>
        </authorList>
    </citation>
    <scope>NUCLEOTIDE SEQUENCE</scope>
    <source>
        <tissue evidence="1">Shoot tissue taken approximately 20 cm above the soil surface</tissue>
    </source>
</reference>
<sequence>MSYKITTQIQSMMAETIVWFLRLLLGITVSSIH</sequence>
<organism evidence="1">
    <name type="scientific">Arundo donax</name>
    <name type="common">Giant reed</name>
    <name type="synonym">Donax arundinaceus</name>
    <dbReference type="NCBI Taxonomy" id="35708"/>
    <lineage>
        <taxon>Eukaryota</taxon>
        <taxon>Viridiplantae</taxon>
        <taxon>Streptophyta</taxon>
        <taxon>Embryophyta</taxon>
        <taxon>Tracheophyta</taxon>
        <taxon>Spermatophyta</taxon>
        <taxon>Magnoliopsida</taxon>
        <taxon>Liliopsida</taxon>
        <taxon>Poales</taxon>
        <taxon>Poaceae</taxon>
        <taxon>PACMAD clade</taxon>
        <taxon>Arundinoideae</taxon>
        <taxon>Arundineae</taxon>
        <taxon>Arundo</taxon>
    </lineage>
</organism>
<dbReference type="AlphaFoldDB" id="A0A0A9FST4"/>
<proteinExistence type="predicted"/>
<protein>
    <submittedName>
        <fullName evidence="1">GDP-mannose 4,6 dehydratase 2</fullName>
    </submittedName>
</protein>
<evidence type="ECO:0000313" key="1">
    <source>
        <dbReference type="EMBL" id="JAE13376.1"/>
    </source>
</evidence>